<organism evidence="2 3">
    <name type="scientific">Carnegiea gigantea</name>
    <dbReference type="NCBI Taxonomy" id="171969"/>
    <lineage>
        <taxon>Eukaryota</taxon>
        <taxon>Viridiplantae</taxon>
        <taxon>Streptophyta</taxon>
        <taxon>Embryophyta</taxon>
        <taxon>Tracheophyta</taxon>
        <taxon>Spermatophyta</taxon>
        <taxon>Magnoliopsida</taxon>
        <taxon>eudicotyledons</taxon>
        <taxon>Gunneridae</taxon>
        <taxon>Pentapetalae</taxon>
        <taxon>Caryophyllales</taxon>
        <taxon>Cactineae</taxon>
        <taxon>Cactaceae</taxon>
        <taxon>Cactoideae</taxon>
        <taxon>Echinocereeae</taxon>
        <taxon>Carnegiea</taxon>
    </lineage>
</organism>
<evidence type="ECO:0000313" key="3">
    <source>
        <dbReference type="Proteomes" id="UP001153076"/>
    </source>
</evidence>
<keyword evidence="3" id="KW-1185">Reference proteome</keyword>
<reference evidence="2" key="1">
    <citation type="submission" date="2022-04" db="EMBL/GenBank/DDBJ databases">
        <title>Carnegiea gigantea Genome sequencing and assembly v2.</title>
        <authorList>
            <person name="Copetti D."/>
            <person name="Sanderson M.J."/>
            <person name="Burquez A."/>
            <person name="Wojciechowski M.F."/>
        </authorList>
    </citation>
    <scope>NUCLEOTIDE SEQUENCE</scope>
    <source>
        <strain evidence="2">SGP5-SGP5p</strain>
        <tissue evidence="2">Aerial part</tissue>
    </source>
</reference>
<evidence type="ECO:0000313" key="2">
    <source>
        <dbReference type="EMBL" id="KAJ8425335.1"/>
    </source>
</evidence>
<dbReference type="Proteomes" id="UP001153076">
    <property type="component" value="Unassembled WGS sequence"/>
</dbReference>
<protein>
    <submittedName>
        <fullName evidence="2">Uncharacterized protein</fullName>
    </submittedName>
</protein>
<accession>A0A9Q1GRI6</accession>
<comment type="caution">
    <text evidence="2">The sequence shown here is derived from an EMBL/GenBank/DDBJ whole genome shotgun (WGS) entry which is preliminary data.</text>
</comment>
<feature type="region of interest" description="Disordered" evidence="1">
    <location>
        <begin position="178"/>
        <end position="207"/>
    </location>
</feature>
<dbReference type="EMBL" id="JAKOGI010001495">
    <property type="protein sequence ID" value="KAJ8425335.1"/>
    <property type="molecule type" value="Genomic_DNA"/>
</dbReference>
<gene>
    <name evidence="2" type="ORF">Cgig2_030494</name>
</gene>
<sequence>MSKLTKRNHESGLGCRRTHGKRWRRRRYGSRRTSKAAGTEAAKGGGERVVYSPMMKVAETAGVEVMADCGRSTDDDPDGGGDEWTIVRERTEEQSTGNGGRGGKGCRSPGEEKESTGDGGTLGWPLLVALLGEDGIMLCILKLKEAVLKPSNSSPSSNYDKVEFITVGHNKGRILEAHRQEANIDQDKKESLGSEGASSLPSDNDKE</sequence>
<feature type="region of interest" description="Disordered" evidence="1">
    <location>
        <begin position="89"/>
        <end position="122"/>
    </location>
</feature>
<proteinExistence type="predicted"/>
<dbReference type="AlphaFoldDB" id="A0A9Q1GRI6"/>
<name>A0A9Q1GRI6_9CARY</name>
<feature type="compositionally biased region" description="Basic and acidic residues" evidence="1">
    <location>
        <begin position="178"/>
        <end position="192"/>
    </location>
</feature>
<evidence type="ECO:0000256" key="1">
    <source>
        <dbReference type="SAM" id="MobiDB-lite"/>
    </source>
</evidence>
<feature type="compositionally biased region" description="Basic residues" evidence="1">
    <location>
        <begin position="16"/>
        <end position="34"/>
    </location>
</feature>
<feature type="compositionally biased region" description="Polar residues" evidence="1">
    <location>
        <begin position="196"/>
        <end position="207"/>
    </location>
</feature>
<feature type="region of interest" description="Disordered" evidence="1">
    <location>
        <begin position="1"/>
        <end position="47"/>
    </location>
</feature>